<feature type="domain" description="CCHC-type" evidence="7">
    <location>
        <begin position="251"/>
        <end position="266"/>
    </location>
</feature>
<evidence type="ECO:0000256" key="4">
    <source>
        <dbReference type="ARBA" id="ARBA00023163"/>
    </source>
</evidence>
<comment type="caution">
    <text evidence="8">The sequence shown here is derived from an EMBL/GenBank/DDBJ whole genome shotgun (WGS) entry which is preliminary data.</text>
</comment>
<dbReference type="Proteomes" id="UP000826271">
    <property type="component" value="Unassembled WGS sequence"/>
</dbReference>
<dbReference type="PANTHER" id="PTHR47103">
    <property type="entry name" value="DNA-BINDING PROTEIN"/>
    <property type="match status" value="1"/>
</dbReference>
<proteinExistence type="predicted"/>
<keyword evidence="6" id="KW-0862">Zinc</keyword>
<name>A0AAV6WV79_9LAMI</name>
<keyword evidence="3" id="KW-0238">DNA-binding</keyword>
<dbReference type="PROSITE" id="PS50158">
    <property type="entry name" value="ZF_CCHC"/>
    <property type="match status" value="3"/>
</dbReference>
<dbReference type="Pfam" id="PF13917">
    <property type="entry name" value="zf-CCHC_3"/>
    <property type="match status" value="1"/>
</dbReference>
<dbReference type="SMART" id="SM00343">
    <property type="entry name" value="ZnF_C2HC"/>
    <property type="match status" value="7"/>
</dbReference>
<dbReference type="Gene3D" id="2.40.330.10">
    <property type="entry name" value="DNA-binding pseudobarrel domain"/>
    <property type="match status" value="1"/>
</dbReference>
<protein>
    <recommendedName>
        <fullName evidence="7">CCHC-type domain-containing protein</fullName>
    </recommendedName>
</protein>
<sequence length="378" mass="42860">MPSARKQKLNFLKMFIVPGCLEETRIPSGFVQRAHLNTNSHLTVHTILDTFEFGVERVNGRWFLQRDEWLRFVAVHSIEFGEFVYFRHRGQMVFDGTVIVPSMLSKKYDIDPVTSDAQTWREYGLVSKKTTVLKAVRCGAKKNGCWLEVEEQGFKCAFKELTANPGVHKARESNLIFAQPGIMENLIKRTKLLFWFFIDVLSHGIFGNYVVDKDKCKTKSNVFRFIRQDTLCKNCRRPGHFAQECPNDAVCNNCGLPGHIAAECTSRTMCWNCKEASHLASQCNNDPTFHICNKKGHLARECFESSDSRVCNKCFKAGHIAIDCTNEKACNNCRETGHIAHDCVNEPVCNLCNVSSHVARQCPKTAIASQVIRGPFLP</sequence>
<dbReference type="PANTHER" id="PTHR47103:SF5">
    <property type="entry name" value="DNA-BINDING PROTEIN HEXBP-LIKE"/>
    <property type="match status" value="1"/>
</dbReference>
<evidence type="ECO:0000256" key="6">
    <source>
        <dbReference type="PROSITE-ProRule" id="PRU00047"/>
    </source>
</evidence>
<evidence type="ECO:0000256" key="2">
    <source>
        <dbReference type="ARBA" id="ARBA00023015"/>
    </source>
</evidence>
<dbReference type="GO" id="GO:0003677">
    <property type="term" value="F:DNA binding"/>
    <property type="evidence" value="ECO:0007669"/>
    <property type="project" value="UniProtKB-KW"/>
</dbReference>
<dbReference type="SUPFAM" id="SSF57756">
    <property type="entry name" value="Retrovirus zinc finger-like domains"/>
    <property type="match status" value="3"/>
</dbReference>
<accession>A0AAV6WV79</accession>
<evidence type="ECO:0000313" key="9">
    <source>
        <dbReference type="Proteomes" id="UP000826271"/>
    </source>
</evidence>
<dbReference type="InterPro" id="IPR015300">
    <property type="entry name" value="DNA-bd_pseudobarrel_sf"/>
</dbReference>
<evidence type="ECO:0000256" key="5">
    <source>
        <dbReference type="ARBA" id="ARBA00023242"/>
    </source>
</evidence>
<evidence type="ECO:0000313" key="8">
    <source>
        <dbReference type="EMBL" id="KAG8374316.1"/>
    </source>
</evidence>
<keyword evidence="2" id="KW-0805">Transcription regulation</keyword>
<dbReference type="InterPro" id="IPR036875">
    <property type="entry name" value="Znf_CCHC_sf"/>
</dbReference>
<dbReference type="EMBL" id="WHWC01000011">
    <property type="protein sequence ID" value="KAG8374316.1"/>
    <property type="molecule type" value="Genomic_DNA"/>
</dbReference>
<dbReference type="GO" id="GO:0008270">
    <property type="term" value="F:zinc ion binding"/>
    <property type="evidence" value="ECO:0007669"/>
    <property type="project" value="UniProtKB-KW"/>
</dbReference>
<dbReference type="AlphaFoldDB" id="A0AAV6WV79"/>
<keyword evidence="5" id="KW-0539">Nucleus</keyword>
<keyword evidence="6" id="KW-0479">Metal-binding</keyword>
<dbReference type="Gene3D" id="4.10.60.10">
    <property type="entry name" value="Zinc finger, CCHC-type"/>
    <property type="match status" value="3"/>
</dbReference>
<keyword evidence="6" id="KW-0863">Zinc-finger</keyword>
<dbReference type="SUPFAM" id="SSF101936">
    <property type="entry name" value="DNA-binding pseudobarrel domain"/>
    <property type="match status" value="1"/>
</dbReference>
<keyword evidence="9" id="KW-1185">Reference proteome</keyword>
<reference evidence="8" key="1">
    <citation type="submission" date="2019-10" db="EMBL/GenBank/DDBJ databases">
        <authorList>
            <person name="Zhang R."/>
            <person name="Pan Y."/>
            <person name="Wang J."/>
            <person name="Ma R."/>
            <person name="Yu S."/>
        </authorList>
    </citation>
    <scope>NUCLEOTIDE SEQUENCE</scope>
    <source>
        <strain evidence="8">LA-IB0</strain>
        <tissue evidence="8">Leaf</tissue>
    </source>
</reference>
<feature type="domain" description="CCHC-type" evidence="7">
    <location>
        <begin position="330"/>
        <end position="343"/>
    </location>
</feature>
<dbReference type="Pfam" id="PF00098">
    <property type="entry name" value="zf-CCHC"/>
    <property type="match status" value="3"/>
</dbReference>
<evidence type="ECO:0000256" key="1">
    <source>
        <dbReference type="ARBA" id="ARBA00004123"/>
    </source>
</evidence>
<comment type="subcellular location">
    <subcellularLocation>
        <location evidence="1">Nucleus</location>
    </subcellularLocation>
</comment>
<keyword evidence="4" id="KW-0804">Transcription</keyword>
<dbReference type="GO" id="GO:0005634">
    <property type="term" value="C:nucleus"/>
    <property type="evidence" value="ECO:0007669"/>
    <property type="project" value="UniProtKB-SubCell"/>
</dbReference>
<evidence type="ECO:0000259" key="7">
    <source>
        <dbReference type="PROSITE" id="PS50158"/>
    </source>
</evidence>
<organism evidence="8 9">
    <name type="scientific">Buddleja alternifolia</name>
    <dbReference type="NCBI Taxonomy" id="168488"/>
    <lineage>
        <taxon>Eukaryota</taxon>
        <taxon>Viridiplantae</taxon>
        <taxon>Streptophyta</taxon>
        <taxon>Embryophyta</taxon>
        <taxon>Tracheophyta</taxon>
        <taxon>Spermatophyta</taxon>
        <taxon>Magnoliopsida</taxon>
        <taxon>eudicotyledons</taxon>
        <taxon>Gunneridae</taxon>
        <taxon>Pentapetalae</taxon>
        <taxon>asterids</taxon>
        <taxon>lamiids</taxon>
        <taxon>Lamiales</taxon>
        <taxon>Scrophulariaceae</taxon>
        <taxon>Buddlejeae</taxon>
        <taxon>Buddleja</taxon>
    </lineage>
</organism>
<gene>
    <name evidence="8" type="ORF">BUALT_Bualt11G0119000</name>
</gene>
<evidence type="ECO:0000256" key="3">
    <source>
        <dbReference type="ARBA" id="ARBA00023125"/>
    </source>
</evidence>
<dbReference type="InterPro" id="IPR001878">
    <property type="entry name" value="Znf_CCHC"/>
</dbReference>
<feature type="domain" description="CCHC-type" evidence="7">
    <location>
        <begin position="232"/>
        <end position="247"/>
    </location>
</feature>